<evidence type="ECO:0000313" key="1">
    <source>
        <dbReference type="EMBL" id="KAF7720045.1"/>
    </source>
</evidence>
<proteinExistence type="predicted"/>
<comment type="caution">
    <text evidence="1">The sequence shown here is derived from an EMBL/GenBank/DDBJ whole genome shotgun (WGS) entry which is preliminary data.</text>
</comment>
<evidence type="ECO:0000313" key="2">
    <source>
        <dbReference type="Proteomes" id="UP000631181"/>
    </source>
</evidence>
<protein>
    <submittedName>
        <fullName evidence="1">Uncharacterized protein</fullName>
    </submittedName>
</protein>
<reference evidence="1" key="1">
    <citation type="journal article" date="2020" name="Front. Microbiol.">
        <title>Gene regulatory networks of Penicillium echinulatum 2HH and Penicillium oxalicum 114-2 inferred by a computational biology approach.</title>
        <authorList>
            <person name="Lenz A.R."/>
            <person name="Galan-Vasquez E."/>
            <person name="Balbinot E."/>
            <person name="De Abreu F.P."/>
            <person name="De Oliveira N.S."/>
            <person name="Da Rosa L.O."/>
            <person name="De Avila E Silva S."/>
            <person name="Camassola M."/>
            <person name="Dillon A.J.P."/>
            <person name="Perez-Rueda E."/>
        </authorList>
    </citation>
    <scope>NUCLEOTIDE SEQUENCE</scope>
    <source>
        <strain evidence="1">S1M29</strain>
    </source>
</reference>
<dbReference type="EMBL" id="WIWV01000002">
    <property type="protein sequence ID" value="KAF7720045.1"/>
    <property type="molecule type" value="Genomic_DNA"/>
</dbReference>
<accession>A0A8J8WKN5</accession>
<dbReference type="Proteomes" id="UP000631181">
    <property type="component" value="Unassembled WGS sequence"/>
</dbReference>
<dbReference type="AlphaFoldDB" id="A0A8J8WKN5"/>
<keyword evidence="2" id="KW-1185">Reference proteome</keyword>
<organism evidence="1 2">
    <name type="scientific">Penicillium ucsense</name>
    <dbReference type="NCBI Taxonomy" id="2839758"/>
    <lineage>
        <taxon>Eukaryota</taxon>
        <taxon>Fungi</taxon>
        <taxon>Dikarya</taxon>
        <taxon>Ascomycota</taxon>
        <taxon>Pezizomycotina</taxon>
        <taxon>Eurotiomycetes</taxon>
        <taxon>Eurotiomycetidae</taxon>
        <taxon>Eurotiales</taxon>
        <taxon>Aspergillaceae</taxon>
        <taxon>Penicillium</taxon>
    </lineage>
</organism>
<gene>
    <name evidence="1" type="ORF">PECM_003364</name>
</gene>
<sequence>MWSDKQTSGFKPMKGYSQTHLVDRKLLYGPDSTPCSAFVLGQIIWSDYALRYLSQIEAALVKKRKKCLQRRDLDPALLKSCDDLLAETREEFADLEQGMLVTENMLPEGNVKGAYETLREDPSWWLRKELVRECIARGGCCARRCGCCENRSLDRSKGHGLGHCTSACHCCAKTGQWWVTTERRAEMIDILGDSLHSRDPEYLVKMADAFFEPQKRSALAKLSERLVRKVKTGIAEWREKRLGRMHLKQIEKLHRVEIERVRLLEVEELLAYNACYFDEKDWECW</sequence>
<dbReference type="OrthoDB" id="4368902at2759"/>
<name>A0A8J8WKN5_9EURO</name>